<evidence type="ECO:0000256" key="1">
    <source>
        <dbReference type="SAM" id="MobiDB-lite"/>
    </source>
</evidence>
<dbReference type="Proteomes" id="UP001189429">
    <property type="component" value="Unassembled WGS sequence"/>
</dbReference>
<organism evidence="2 3">
    <name type="scientific">Prorocentrum cordatum</name>
    <dbReference type="NCBI Taxonomy" id="2364126"/>
    <lineage>
        <taxon>Eukaryota</taxon>
        <taxon>Sar</taxon>
        <taxon>Alveolata</taxon>
        <taxon>Dinophyceae</taxon>
        <taxon>Prorocentrales</taxon>
        <taxon>Prorocentraceae</taxon>
        <taxon>Prorocentrum</taxon>
    </lineage>
</organism>
<feature type="compositionally biased region" description="Polar residues" evidence="1">
    <location>
        <begin position="23"/>
        <end position="33"/>
    </location>
</feature>
<comment type="caution">
    <text evidence="2">The sequence shown here is derived from an EMBL/GenBank/DDBJ whole genome shotgun (WGS) entry which is preliminary data.</text>
</comment>
<gene>
    <name evidence="2" type="ORF">PCOR1329_LOCUS23800</name>
</gene>
<dbReference type="EMBL" id="CAUYUJ010008113">
    <property type="protein sequence ID" value="CAK0822901.1"/>
    <property type="molecule type" value="Genomic_DNA"/>
</dbReference>
<proteinExistence type="predicted"/>
<feature type="compositionally biased region" description="Low complexity" evidence="1">
    <location>
        <begin position="46"/>
        <end position="56"/>
    </location>
</feature>
<name>A0ABN9RWU0_9DINO</name>
<evidence type="ECO:0000313" key="3">
    <source>
        <dbReference type="Proteomes" id="UP001189429"/>
    </source>
</evidence>
<sequence>MRGFPGATHSGGCNSPDPCGTSRALQTSQNCPGHSQRKVAHGQNVSRSSMSTVSQSYPTTSQDVADTDVCPPLRARKYTYPFFLRDPGHDSAICGCGRFFSAQVEEV</sequence>
<accession>A0ABN9RWU0</accession>
<keyword evidence="3" id="KW-1185">Reference proteome</keyword>
<evidence type="ECO:0000313" key="2">
    <source>
        <dbReference type="EMBL" id="CAK0822901.1"/>
    </source>
</evidence>
<reference evidence="2" key="1">
    <citation type="submission" date="2023-10" db="EMBL/GenBank/DDBJ databases">
        <authorList>
            <person name="Chen Y."/>
            <person name="Shah S."/>
            <person name="Dougan E. K."/>
            <person name="Thang M."/>
            <person name="Chan C."/>
        </authorList>
    </citation>
    <scope>NUCLEOTIDE SEQUENCE [LARGE SCALE GENOMIC DNA]</scope>
</reference>
<feature type="region of interest" description="Disordered" evidence="1">
    <location>
        <begin position="1"/>
        <end position="65"/>
    </location>
</feature>
<protein>
    <submittedName>
        <fullName evidence="2">Uncharacterized protein</fullName>
    </submittedName>
</protein>